<keyword evidence="1" id="KW-1133">Transmembrane helix</keyword>
<feature type="transmembrane region" description="Helical" evidence="1">
    <location>
        <begin position="247"/>
        <end position="271"/>
    </location>
</feature>
<accession>A0AAQ3LY11</accession>
<evidence type="ECO:0000256" key="1">
    <source>
        <dbReference type="SAM" id="Phobius"/>
    </source>
</evidence>
<dbReference type="PANTHER" id="PTHR42069">
    <property type="entry name" value="HYPHAL ANASTAMOSIS-8 PROTEIN"/>
    <property type="match status" value="1"/>
</dbReference>
<gene>
    <name evidence="2" type="ORF">R9X50_00070700</name>
</gene>
<evidence type="ECO:0000313" key="2">
    <source>
        <dbReference type="EMBL" id="WPG97924.1"/>
    </source>
</evidence>
<name>A0AAQ3LY11_9PEZI</name>
<feature type="transmembrane region" description="Helical" evidence="1">
    <location>
        <begin position="147"/>
        <end position="168"/>
    </location>
</feature>
<evidence type="ECO:0000313" key="3">
    <source>
        <dbReference type="Proteomes" id="UP001303373"/>
    </source>
</evidence>
<organism evidence="2 3">
    <name type="scientific">Acrodontium crateriforme</name>
    <dbReference type="NCBI Taxonomy" id="150365"/>
    <lineage>
        <taxon>Eukaryota</taxon>
        <taxon>Fungi</taxon>
        <taxon>Dikarya</taxon>
        <taxon>Ascomycota</taxon>
        <taxon>Pezizomycotina</taxon>
        <taxon>Dothideomycetes</taxon>
        <taxon>Dothideomycetidae</taxon>
        <taxon>Mycosphaerellales</taxon>
        <taxon>Teratosphaeriaceae</taxon>
        <taxon>Acrodontium</taxon>
    </lineage>
</organism>
<keyword evidence="1" id="KW-0472">Membrane</keyword>
<proteinExistence type="predicted"/>
<keyword evidence="1" id="KW-0812">Transmembrane</keyword>
<feature type="transmembrane region" description="Helical" evidence="1">
    <location>
        <begin position="180"/>
        <end position="203"/>
    </location>
</feature>
<feature type="transmembrane region" description="Helical" evidence="1">
    <location>
        <begin position="95"/>
        <end position="117"/>
    </location>
</feature>
<reference evidence="2 3" key="1">
    <citation type="submission" date="2023-11" db="EMBL/GenBank/DDBJ databases">
        <title>An acidophilic fungus is an integral part of prey digestion in a carnivorous sundew plant.</title>
        <authorList>
            <person name="Tsai I.J."/>
        </authorList>
    </citation>
    <scope>NUCLEOTIDE SEQUENCE [LARGE SCALE GENOMIC DNA]</scope>
    <source>
        <strain evidence="2">169a</strain>
    </source>
</reference>
<keyword evidence="3" id="KW-1185">Reference proteome</keyword>
<dbReference type="Proteomes" id="UP001303373">
    <property type="component" value="Chromosome 1"/>
</dbReference>
<dbReference type="AlphaFoldDB" id="A0AAQ3LY11"/>
<dbReference type="EMBL" id="CP138580">
    <property type="protein sequence ID" value="WPG97924.1"/>
    <property type="molecule type" value="Genomic_DNA"/>
</dbReference>
<protein>
    <submittedName>
        <fullName evidence="2">Uncharacterized protein</fullName>
    </submittedName>
</protein>
<dbReference type="PANTHER" id="PTHR42069:SF1">
    <property type="entry name" value="MARVEL DOMAIN-CONTAINING PROTEIN"/>
    <property type="match status" value="1"/>
</dbReference>
<sequence>MESAHVLHHMEITPEHPSVSSTYQPYRRPSSQEYHLNIHLKPMLSPDAPSYDSRLSTDSYQPLRPIHTNDGDDAEIRELEAKDEKLKTRIRQLKLLSRIVATILSFTTLVPISMTLIKFLETRYVTYTVKGKERTAWAKDTITWYTYMYFGVSMVSFLLNCIIMVAYLQSLRRANTAANVAGWFTGTVFFAHVVVWAASAGLYRHGKEPVDGKFRDLWGWTCSTSAQELQAVLTDVDFKKYCSIQSYSWYSGLANTGGGILVFAVYIAAIVRMRSKKTIKKASTRAADESREPLREM</sequence>